<evidence type="ECO:0000256" key="1">
    <source>
        <dbReference type="ARBA" id="ARBA00022801"/>
    </source>
</evidence>
<reference evidence="3" key="1">
    <citation type="journal article" date="2019" name="Int. J. Syst. Evol. Microbiol.">
        <title>The Global Catalogue of Microorganisms (GCM) 10K type strain sequencing project: providing services to taxonomists for standard genome sequencing and annotation.</title>
        <authorList>
            <consortium name="The Broad Institute Genomics Platform"/>
            <consortium name="The Broad Institute Genome Sequencing Center for Infectious Disease"/>
            <person name="Wu L."/>
            <person name="Ma J."/>
        </authorList>
    </citation>
    <scope>NUCLEOTIDE SEQUENCE [LARGE SCALE GENOMIC DNA]</scope>
    <source>
        <strain evidence="3">KCTC 42964</strain>
    </source>
</reference>
<protein>
    <submittedName>
        <fullName evidence="2">Acyl-CoA thioesterase</fullName>
        <ecNumber evidence="2">3.1.2.-</ecNumber>
    </submittedName>
</protein>
<dbReference type="RefSeq" id="WP_379900040.1">
    <property type="nucleotide sequence ID" value="NZ_JBHRTR010000025.1"/>
</dbReference>
<organism evidence="2 3">
    <name type="scientific">Marinibaculum pumilum</name>
    <dbReference type="NCBI Taxonomy" id="1766165"/>
    <lineage>
        <taxon>Bacteria</taxon>
        <taxon>Pseudomonadati</taxon>
        <taxon>Pseudomonadota</taxon>
        <taxon>Alphaproteobacteria</taxon>
        <taxon>Rhodospirillales</taxon>
        <taxon>Rhodospirillaceae</taxon>
        <taxon>Marinibaculum</taxon>
    </lineage>
</organism>
<dbReference type="Gene3D" id="3.10.129.10">
    <property type="entry name" value="Hotdog Thioesterase"/>
    <property type="match status" value="1"/>
</dbReference>
<dbReference type="EC" id="3.1.2.-" evidence="2"/>
<accession>A0ABV7KZE9</accession>
<evidence type="ECO:0000313" key="2">
    <source>
        <dbReference type="EMBL" id="MFC3227674.1"/>
    </source>
</evidence>
<dbReference type="SUPFAM" id="SSF54637">
    <property type="entry name" value="Thioesterase/thiol ester dehydrase-isomerase"/>
    <property type="match status" value="1"/>
</dbReference>
<dbReference type="InterPro" id="IPR029069">
    <property type="entry name" value="HotDog_dom_sf"/>
</dbReference>
<dbReference type="PANTHER" id="PTHR31793:SF37">
    <property type="entry name" value="ACYL-COA THIOESTER HYDROLASE YBGC"/>
    <property type="match status" value="1"/>
</dbReference>
<proteinExistence type="predicted"/>
<keyword evidence="1 2" id="KW-0378">Hydrolase</keyword>
<dbReference type="Proteomes" id="UP001595528">
    <property type="component" value="Unassembled WGS sequence"/>
</dbReference>
<dbReference type="PANTHER" id="PTHR31793">
    <property type="entry name" value="4-HYDROXYBENZOYL-COA THIOESTERASE FAMILY MEMBER"/>
    <property type="match status" value="1"/>
</dbReference>
<evidence type="ECO:0000313" key="3">
    <source>
        <dbReference type="Proteomes" id="UP001595528"/>
    </source>
</evidence>
<keyword evidence="3" id="KW-1185">Reference proteome</keyword>
<dbReference type="Pfam" id="PF13279">
    <property type="entry name" value="4HBT_2"/>
    <property type="match status" value="1"/>
</dbReference>
<sequence length="142" mass="15790">MLTNRRELQIEWGDCDPAGIVFYPRYFAMFDASTDRLLSTGFGMVKIKWTAKYGILGIPMVKTGGEFFAPCKFGDEVAIDSEIADLSRSSFQVRHVLSRNGTKSVEASETRVWTARDPDDPGRIRAVPMPEEVVAILRGQAG</sequence>
<comment type="caution">
    <text evidence="2">The sequence shown here is derived from an EMBL/GenBank/DDBJ whole genome shotgun (WGS) entry which is preliminary data.</text>
</comment>
<gene>
    <name evidence="2" type="ORF">ACFOGJ_10555</name>
</gene>
<dbReference type="InterPro" id="IPR050563">
    <property type="entry name" value="4-hydroxybenzoyl-CoA_TE"/>
</dbReference>
<name>A0ABV7KZE9_9PROT</name>
<dbReference type="CDD" id="cd00586">
    <property type="entry name" value="4HBT"/>
    <property type="match status" value="1"/>
</dbReference>
<dbReference type="EMBL" id="JBHRTR010000025">
    <property type="protein sequence ID" value="MFC3227674.1"/>
    <property type="molecule type" value="Genomic_DNA"/>
</dbReference>
<dbReference type="GO" id="GO:0016787">
    <property type="term" value="F:hydrolase activity"/>
    <property type="evidence" value="ECO:0007669"/>
    <property type="project" value="UniProtKB-KW"/>
</dbReference>